<dbReference type="GO" id="GO:0003677">
    <property type="term" value="F:DNA binding"/>
    <property type="evidence" value="ECO:0007669"/>
    <property type="project" value="InterPro"/>
</dbReference>
<dbReference type="Pfam" id="PF03837">
    <property type="entry name" value="RecT"/>
    <property type="match status" value="1"/>
</dbReference>
<dbReference type="GO" id="GO:0006310">
    <property type="term" value="P:DNA recombination"/>
    <property type="evidence" value="ECO:0007669"/>
    <property type="project" value="InterPro"/>
</dbReference>
<evidence type="ECO:0000313" key="2">
    <source>
        <dbReference type="EMBL" id="NYS93080.1"/>
    </source>
</evidence>
<evidence type="ECO:0000256" key="1">
    <source>
        <dbReference type="SAM" id="MobiDB-lite"/>
    </source>
</evidence>
<dbReference type="Proteomes" id="UP000561011">
    <property type="component" value="Unassembled WGS sequence"/>
</dbReference>
<name>A0A853ERE4_9MICO</name>
<evidence type="ECO:0000313" key="3">
    <source>
        <dbReference type="Proteomes" id="UP000561011"/>
    </source>
</evidence>
<reference evidence="2 3" key="1">
    <citation type="submission" date="2020-07" db="EMBL/GenBank/DDBJ databases">
        <title>MOT database genomes.</title>
        <authorList>
            <person name="Joseph S."/>
            <person name="Aduse-Opoku J."/>
            <person name="Hashim A."/>
            <person name="Wade W."/>
            <person name="Curtis M."/>
        </authorList>
    </citation>
    <scope>NUCLEOTIDE SEQUENCE [LARGE SCALE GENOMIC DNA]</scope>
    <source>
        <strain evidence="2 3">DSM 100099</strain>
    </source>
</reference>
<dbReference type="NCBIfam" id="TIGR01913">
    <property type="entry name" value="bet_lambda"/>
    <property type="match status" value="1"/>
</dbReference>
<dbReference type="RefSeq" id="WP_179912813.1">
    <property type="nucleotide sequence ID" value="NZ_JACBYE010000009.1"/>
</dbReference>
<dbReference type="EMBL" id="JACBYE010000009">
    <property type="protein sequence ID" value="NYS93080.1"/>
    <property type="molecule type" value="Genomic_DNA"/>
</dbReference>
<dbReference type="InterPro" id="IPR018330">
    <property type="entry name" value="RecT_fam"/>
</dbReference>
<comment type="caution">
    <text evidence="2">The sequence shown here is derived from an EMBL/GenBank/DDBJ whole genome shotgun (WGS) entry which is preliminary data.</text>
</comment>
<organism evidence="2 3">
    <name type="scientific">Sanguibacter inulinus</name>
    <dbReference type="NCBI Taxonomy" id="60922"/>
    <lineage>
        <taxon>Bacteria</taxon>
        <taxon>Bacillati</taxon>
        <taxon>Actinomycetota</taxon>
        <taxon>Actinomycetes</taxon>
        <taxon>Micrococcales</taxon>
        <taxon>Sanguibacteraceae</taxon>
        <taxon>Sanguibacter</taxon>
    </lineage>
</organism>
<protein>
    <submittedName>
        <fullName evidence="2">Phage recombination protein Bet</fullName>
    </submittedName>
</protein>
<proteinExistence type="predicted"/>
<gene>
    <name evidence="2" type="primary">bet</name>
    <name evidence="2" type="ORF">HZZ10_05995</name>
</gene>
<feature type="compositionally biased region" description="Basic and acidic residues" evidence="1">
    <location>
        <begin position="218"/>
        <end position="239"/>
    </location>
</feature>
<dbReference type="AlphaFoldDB" id="A0A853ERE4"/>
<accession>A0A853ERE4</accession>
<feature type="region of interest" description="Disordered" evidence="1">
    <location>
        <begin position="208"/>
        <end position="239"/>
    </location>
</feature>
<keyword evidence="3" id="KW-1185">Reference proteome</keyword>
<sequence length="301" mass="32717">MTTVATRDTPQSSALSVANGQEFWTPSQVAALRQVGIENASNGDLAVFLNYAQRTGLDPFARQIYMIGREDRRAGTTKWTIQASIDGLRIVAQRSREYAGQVGPEWCGPDGIWRDVWLSDEAPVAARVGVLRKGFAQPLYAVALVKEYASTYKDRQTDVVKLSGLWGTKPAVMIAKCAEALALRKAFPMDLSGLYTAEEAELEDRAAAVQEDQQESVRPAEARRGARAEEPAPVEGRDWLAEVDGAKSAEELRAIYNAARDATDVPAGLAERITEKAQRLTQGPDVVDAEIVDEPPAETAA</sequence>
<dbReference type="InterPro" id="IPR010183">
    <property type="entry name" value="Phage_lambda_Bet"/>
</dbReference>